<name>A0AAD6GL03_9EURO</name>
<dbReference type="AlphaFoldDB" id="A0AAD6GL03"/>
<evidence type="ECO:0000313" key="2">
    <source>
        <dbReference type="Proteomes" id="UP001216150"/>
    </source>
</evidence>
<evidence type="ECO:0000313" key="1">
    <source>
        <dbReference type="EMBL" id="KAJ5568971.1"/>
    </source>
</evidence>
<comment type="caution">
    <text evidence="1">The sequence shown here is derived from an EMBL/GenBank/DDBJ whole genome shotgun (WGS) entry which is preliminary data.</text>
</comment>
<gene>
    <name evidence="1" type="ORF">N7450_011457</name>
</gene>
<keyword evidence="2" id="KW-1185">Reference proteome</keyword>
<reference evidence="1 2" key="1">
    <citation type="journal article" date="2023" name="IMA Fungus">
        <title>Comparative genomic study of the Penicillium genus elucidates a diverse pangenome and 15 lateral gene transfer events.</title>
        <authorList>
            <person name="Petersen C."/>
            <person name="Sorensen T."/>
            <person name="Nielsen M.R."/>
            <person name="Sondergaard T.E."/>
            <person name="Sorensen J.L."/>
            <person name="Fitzpatrick D.A."/>
            <person name="Frisvad J.C."/>
            <person name="Nielsen K.L."/>
        </authorList>
    </citation>
    <scope>NUCLEOTIDE SEQUENCE [LARGE SCALE GENOMIC DNA]</scope>
    <source>
        <strain evidence="1 2">IBT 29057</strain>
    </source>
</reference>
<dbReference type="EMBL" id="JAQJAC010000010">
    <property type="protein sequence ID" value="KAJ5568971.1"/>
    <property type="molecule type" value="Genomic_DNA"/>
</dbReference>
<dbReference type="Proteomes" id="UP001216150">
    <property type="component" value="Unassembled WGS sequence"/>
</dbReference>
<proteinExistence type="predicted"/>
<sequence>MQRRKKLEEEKETDIIVIAVWVEHRSAVYSAEEGAARLVYSDTGLDPQRELRYHRDEDLAEGDIVPSLIG</sequence>
<protein>
    <submittedName>
        <fullName evidence="1">Uncharacterized protein</fullName>
    </submittedName>
</protein>
<organism evidence="1 2">
    <name type="scientific">Penicillium hetheringtonii</name>
    <dbReference type="NCBI Taxonomy" id="911720"/>
    <lineage>
        <taxon>Eukaryota</taxon>
        <taxon>Fungi</taxon>
        <taxon>Dikarya</taxon>
        <taxon>Ascomycota</taxon>
        <taxon>Pezizomycotina</taxon>
        <taxon>Eurotiomycetes</taxon>
        <taxon>Eurotiomycetidae</taxon>
        <taxon>Eurotiales</taxon>
        <taxon>Aspergillaceae</taxon>
        <taxon>Penicillium</taxon>
    </lineage>
</organism>
<accession>A0AAD6GL03</accession>